<sequence>MHISEFDYLADQICYTKSVLLQRSLKRTKLTELSPTKDVMQTFNIHEAKTHLSRLVEQAAKGESFVIAKAGKPLVKVMALNAPEASQLMRLGFMEGQIAVPDDFDRMGGSEIEQLFDGDA</sequence>
<name>A0ABM5Z678_9BURK</name>
<organism evidence="3 4">
    <name type="scientific">Collimonas pratensis</name>
    <dbReference type="NCBI Taxonomy" id="279113"/>
    <lineage>
        <taxon>Bacteria</taxon>
        <taxon>Pseudomonadati</taxon>
        <taxon>Pseudomonadota</taxon>
        <taxon>Betaproteobacteria</taxon>
        <taxon>Burkholderiales</taxon>
        <taxon>Oxalobacteraceae</taxon>
        <taxon>Collimonas</taxon>
    </lineage>
</organism>
<evidence type="ECO:0000313" key="4">
    <source>
        <dbReference type="Proteomes" id="UP000074914"/>
    </source>
</evidence>
<proteinExistence type="inferred from homology"/>
<dbReference type="EMBL" id="CP013236">
    <property type="protein sequence ID" value="AMP14568.1"/>
    <property type="molecule type" value="Genomic_DNA"/>
</dbReference>
<dbReference type="InterPro" id="IPR006442">
    <property type="entry name" value="Antitoxin_Phd/YefM"/>
</dbReference>
<dbReference type="Gene3D" id="3.40.1620.10">
    <property type="entry name" value="YefM-like domain"/>
    <property type="match status" value="1"/>
</dbReference>
<reference evidence="3 4" key="1">
    <citation type="submission" date="2015-11" db="EMBL/GenBank/DDBJ databases">
        <title>Exploring the genomic traits of fungus-feeding bacterial genus Collimonas.</title>
        <authorList>
            <person name="Song C."/>
            <person name="Schmidt R."/>
            <person name="de Jager V."/>
            <person name="Krzyzanowska D."/>
            <person name="Jongedijk E."/>
            <person name="Cankar K."/>
            <person name="Beekwilder J."/>
            <person name="van Veen A."/>
            <person name="de Boer W."/>
            <person name="van Veen J.A."/>
            <person name="Garbeva P."/>
        </authorList>
    </citation>
    <scope>NUCLEOTIDE SEQUENCE [LARGE SCALE GENOMIC DNA]</scope>
    <source>
        <strain evidence="3 4">Ter291</strain>
    </source>
</reference>
<protein>
    <recommendedName>
        <fullName evidence="2">Antitoxin</fullName>
    </recommendedName>
</protein>
<dbReference type="Pfam" id="PF02604">
    <property type="entry name" value="PhdYeFM_antitox"/>
    <property type="match status" value="1"/>
</dbReference>
<dbReference type="NCBIfam" id="TIGR01552">
    <property type="entry name" value="phd_fam"/>
    <property type="match status" value="1"/>
</dbReference>
<comment type="similarity">
    <text evidence="1 2">Belongs to the phD/YefM antitoxin family.</text>
</comment>
<dbReference type="Proteomes" id="UP000074914">
    <property type="component" value="Chromosome"/>
</dbReference>
<dbReference type="InterPro" id="IPR036165">
    <property type="entry name" value="YefM-like_sf"/>
</dbReference>
<dbReference type="SUPFAM" id="SSF143120">
    <property type="entry name" value="YefM-like"/>
    <property type="match status" value="1"/>
</dbReference>
<gene>
    <name evidence="3" type="ORF">CPter291_2308</name>
</gene>
<accession>A0ABM5Z678</accession>
<comment type="function">
    <text evidence="2">Antitoxin component of a type II toxin-antitoxin (TA) system.</text>
</comment>
<keyword evidence="4" id="KW-1185">Reference proteome</keyword>
<evidence type="ECO:0000256" key="1">
    <source>
        <dbReference type="ARBA" id="ARBA00009981"/>
    </source>
</evidence>
<evidence type="ECO:0000256" key="2">
    <source>
        <dbReference type="RuleBase" id="RU362080"/>
    </source>
</evidence>
<evidence type="ECO:0000313" key="3">
    <source>
        <dbReference type="EMBL" id="AMP14568.1"/>
    </source>
</evidence>